<feature type="domain" description="AB hydrolase-1" evidence="1">
    <location>
        <begin position="24"/>
        <end position="272"/>
    </location>
</feature>
<evidence type="ECO:0000259" key="1">
    <source>
        <dbReference type="Pfam" id="PF00561"/>
    </source>
</evidence>
<evidence type="ECO:0000313" key="3">
    <source>
        <dbReference type="Proteomes" id="UP000019225"/>
    </source>
</evidence>
<accession>W5WJ67</accession>
<evidence type="ECO:0000313" key="2">
    <source>
        <dbReference type="EMBL" id="AHI00786.1"/>
    </source>
</evidence>
<dbReference type="PANTHER" id="PTHR43433:SF5">
    <property type="entry name" value="AB HYDROLASE-1 DOMAIN-CONTAINING PROTEIN"/>
    <property type="match status" value="1"/>
</dbReference>
<dbReference type="InterPro" id="IPR029058">
    <property type="entry name" value="AB_hydrolase_fold"/>
</dbReference>
<dbReference type="InterPro" id="IPR050471">
    <property type="entry name" value="AB_hydrolase"/>
</dbReference>
<keyword evidence="3" id="KW-1185">Reference proteome</keyword>
<reference evidence="2 3" key="1">
    <citation type="journal article" date="2014" name="BMC Genomics">
        <title>Complete genome sequence of producer of the glycopeptide antibiotic Aculeximycin Kutzneria albida DSM 43870T, a representative of minor genus of Pseudonocardiaceae.</title>
        <authorList>
            <person name="Rebets Y."/>
            <person name="Tokovenko B."/>
            <person name="Lushchyk I."/>
            <person name="Ruckert C."/>
            <person name="Zaburannyi N."/>
            <person name="Bechthold A."/>
            <person name="Kalinowski J."/>
            <person name="Luzhetskyy A."/>
        </authorList>
    </citation>
    <scope>NUCLEOTIDE SEQUENCE [LARGE SCALE GENOMIC DNA]</scope>
    <source>
        <strain evidence="2">DSM 43870</strain>
    </source>
</reference>
<dbReference type="Pfam" id="PF00561">
    <property type="entry name" value="Abhydrolase_1"/>
    <property type="match status" value="1"/>
</dbReference>
<protein>
    <recommendedName>
        <fullName evidence="1">AB hydrolase-1 domain-containing protein</fullName>
    </recommendedName>
</protein>
<dbReference type="PANTHER" id="PTHR43433">
    <property type="entry name" value="HYDROLASE, ALPHA/BETA FOLD FAMILY PROTEIN"/>
    <property type="match status" value="1"/>
</dbReference>
<name>W5WJ67_9PSEU</name>
<dbReference type="Proteomes" id="UP000019225">
    <property type="component" value="Chromosome"/>
</dbReference>
<dbReference type="KEGG" id="kal:KALB_7428"/>
<organism evidence="2 3">
    <name type="scientific">Kutzneria albida DSM 43870</name>
    <dbReference type="NCBI Taxonomy" id="1449976"/>
    <lineage>
        <taxon>Bacteria</taxon>
        <taxon>Bacillati</taxon>
        <taxon>Actinomycetota</taxon>
        <taxon>Actinomycetes</taxon>
        <taxon>Pseudonocardiales</taxon>
        <taxon>Pseudonocardiaceae</taxon>
        <taxon>Kutzneria</taxon>
    </lineage>
</organism>
<gene>
    <name evidence="2" type="ORF">KALB_7428</name>
</gene>
<dbReference type="EMBL" id="CP007155">
    <property type="protein sequence ID" value="AHI00786.1"/>
    <property type="molecule type" value="Genomic_DNA"/>
</dbReference>
<dbReference type="Gene3D" id="3.40.50.1820">
    <property type="entry name" value="alpha/beta hydrolase"/>
    <property type="match status" value="1"/>
</dbReference>
<dbReference type="SUPFAM" id="SSF53474">
    <property type="entry name" value="alpha/beta-Hydrolases"/>
    <property type="match status" value="1"/>
</dbReference>
<dbReference type="OrthoDB" id="5172953at2"/>
<dbReference type="eggNOG" id="COG2021">
    <property type="taxonomic scope" value="Bacteria"/>
</dbReference>
<dbReference type="GO" id="GO:0003824">
    <property type="term" value="F:catalytic activity"/>
    <property type="evidence" value="ECO:0007669"/>
    <property type="project" value="UniProtKB-ARBA"/>
</dbReference>
<dbReference type="InterPro" id="IPR000073">
    <property type="entry name" value="AB_hydrolase_1"/>
</dbReference>
<dbReference type="RefSeq" id="WP_025360623.1">
    <property type="nucleotide sequence ID" value="NZ_CP007155.1"/>
</dbReference>
<dbReference type="AlphaFoldDB" id="W5WJ67"/>
<dbReference type="HOGENOM" id="CLU_020336_50_2_11"/>
<sequence>MREDEVLSTDGTRIRTWSTESAGPPVLLCPGLGTVPESWPGLLLPDCGVRVHSWYHRGTMGSARPADPARVTLDDHVADALAVLDATGVERCVVLGWSVGVMVGAELALRHPDRVTGLMLAAGTPGDFYAGVGGPFGLPTGLRRELARGGTQALRLAGPLLDLVTHRFPVNGLTMTLLRHSGFMLPGSTSGAVVAMMRRFRAHDWRWYFTLAAALAAEPAQDLSGLRCPVTLLSGRYDVLADAATSASALAALPQARMRVLPTTHFLPLEAPEVVREELSLLLDRVATVRRWHPLTPDSRQRT</sequence>
<dbReference type="STRING" id="1449976.KALB_7428"/>
<proteinExistence type="predicted"/>